<feature type="transmembrane region" description="Helical" evidence="1">
    <location>
        <begin position="694"/>
        <end position="714"/>
    </location>
</feature>
<protein>
    <recommendedName>
        <fullName evidence="4">Integral membrane protein</fullName>
    </recommendedName>
</protein>
<dbReference type="InterPro" id="IPR029058">
    <property type="entry name" value="AB_hydrolase_fold"/>
</dbReference>
<feature type="transmembrane region" description="Helical" evidence="1">
    <location>
        <begin position="487"/>
        <end position="512"/>
    </location>
</feature>
<evidence type="ECO:0000313" key="3">
    <source>
        <dbReference type="Proteomes" id="UP001235064"/>
    </source>
</evidence>
<feature type="transmembrane region" description="Helical" evidence="1">
    <location>
        <begin position="434"/>
        <end position="467"/>
    </location>
</feature>
<feature type="transmembrane region" description="Helical" evidence="1">
    <location>
        <begin position="103"/>
        <end position="125"/>
    </location>
</feature>
<comment type="caution">
    <text evidence="2">The sequence shown here is derived from an EMBL/GenBank/DDBJ whole genome shotgun (WGS) entry which is preliminary data.</text>
</comment>
<dbReference type="SUPFAM" id="SSF53474">
    <property type="entry name" value="alpha/beta-Hydrolases"/>
    <property type="match status" value="1"/>
</dbReference>
<keyword evidence="1" id="KW-0812">Transmembrane</keyword>
<feature type="transmembrane region" description="Helical" evidence="1">
    <location>
        <begin position="573"/>
        <end position="596"/>
    </location>
</feature>
<evidence type="ECO:0000256" key="1">
    <source>
        <dbReference type="SAM" id="Phobius"/>
    </source>
</evidence>
<feature type="transmembrane region" description="Helical" evidence="1">
    <location>
        <begin position="309"/>
        <end position="335"/>
    </location>
</feature>
<gene>
    <name evidence="2" type="ORF">QSV35_06660</name>
</gene>
<accession>A0ABT7MX36</accession>
<keyword evidence="1" id="KW-1133">Transmembrane helix</keyword>
<dbReference type="Proteomes" id="UP001235064">
    <property type="component" value="Unassembled WGS sequence"/>
</dbReference>
<name>A0ABT7MX36_9MICO</name>
<dbReference type="EMBL" id="JASXSZ010000002">
    <property type="protein sequence ID" value="MDL9979007.1"/>
    <property type="molecule type" value="Genomic_DNA"/>
</dbReference>
<sequence>MADTPAQTPQEDHPEVLELRVHGVNSTYSAALLDLGPADVEEVMGDDLGSFWRPLPSTAAKLRPGERGYVPPGIRREAYSWGGMVRTTPNLGGTSTIGTVTSILARIGYVLLLPFALANVAQWTWRLPDAGPKEGRALLPAGLNRVFGLLLTLLFTTTAATLGLDLGAAQCAADASRCGNANAFFAMFASWSAPDRMALFALIPILAAGLLWMLANLSRQRYDVLPGMAGHKVGAEEGLVPETEPPTALLSNPGFWSNRITRHLAHAHFAGAIFLTITLVGAHAAFRWSATCVGLGHFTVCTATAWRNIWFDLGFALTVLGLVGLIATVVIVFLLPTTAVTPIEQQKRPLWTARAGGVLLGASAVLFLLLEVYLLVAWFRPGIVVPMRLYGAGTTPLIIVTAAAVIALSGVFWRSLRPRAAAGASKPASDRRATAWHGCGPAAFMTFALVTAVSTSAIITVTVGTWLNGKAPAAALVDGGRISISASYVAIGSCIVVGLVIFLAIAGGWLALPALRGPSAARAADWNAPMDAAQTAALIPDGAGVLPPSSETVYSWIERQRSLAARVHMAEPVGAIGAVALGAAVAVGVVWAWLAYGHSAPLWDALNLGPVAVVHAGLNMLMASLGWIGLALVAMLAAGATHQSARPVAIVWDVICYLPRTGHPFGPPAYAERAVPEIAGRLFEWLNDRPDRRAVLVGHSMGSVLVVSALGLLGSSPATRDVLPRLRLITFGAQLRVFFGRIFPELLGPDVLGTQPSRAPILRGPDPWARDFQAPVPASASGNRLRGDLLPDDGVRWVNLWRATDMLGWPVKSSHANHIDRYAEELDLSGYMPDIGGHDAYYRVPAYAQAMEELRQTNV</sequence>
<feature type="transmembrane region" description="Helical" evidence="1">
    <location>
        <begin position="390"/>
        <end position="413"/>
    </location>
</feature>
<organism evidence="2 3">
    <name type="scientific">Microbacterium candidum</name>
    <dbReference type="NCBI Taxonomy" id="3041922"/>
    <lineage>
        <taxon>Bacteria</taxon>
        <taxon>Bacillati</taxon>
        <taxon>Actinomycetota</taxon>
        <taxon>Actinomycetes</taxon>
        <taxon>Micrococcales</taxon>
        <taxon>Microbacteriaceae</taxon>
        <taxon>Microbacterium</taxon>
    </lineage>
</organism>
<proteinExistence type="predicted"/>
<feature type="transmembrane region" description="Helical" evidence="1">
    <location>
        <begin position="197"/>
        <end position="215"/>
    </location>
</feature>
<feature type="transmembrane region" description="Helical" evidence="1">
    <location>
        <begin position="356"/>
        <end position="378"/>
    </location>
</feature>
<feature type="transmembrane region" description="Helical" evidence="1">
    <location>
        <begin position="616"/>
        <end position="638"/>
    </location>
</feature>
<keyword evidence="3" id="KW-1185">Reference proteome</keyword>
<dbReference type="RefSeq" id="WP_286287884.1">
    <property type="nucleotide sequence ID" value="NZ_JASXSZ010000002.1"/>
</dbReference>
<keyword evidence="1" id="KW-0472">Membrane</keyword>
<feature type="transmembrane region" description="Helical" evidence="1">
    <location>
        <begin position="269"/>
        <end position="289"/>
    </location>
</feature>
<evidence type="ECO:0000313" key="2">
    <source>
        <dbReference type="EMBL" id="MDL9979007.1"/>
    </source>
</evidence>
<evidence type="ECO:0008006" key="4">
    <source>
        <dbReference type="Google" id="ProtNLM"/>
    </source>
</evidence>
<reference evidence="2 3" key="1">
    <citation type="submission" date="2023-06" db="EMBL/GenBank/DDBJ databases">
        <title>Microbacterium sp. nov., isolated from a waste landfill.</title>
        <authorList>
            <person name="Wen W."/>
        </authorList>
    </citation>
    <scope>NUCLEOTIDE SEQUENCE [LARGE SCALE GENOMIC DNA]</scope>
    <source>
        <strain evidence="2 3">ASV49</strain>
    </source>
</reference>
<feature type="transmembrane region" description="Helical" evidence="1">
    <location>
        <begin position="146"/>
        <end position="164"/>
    </location>
</feature>